<feature type="compositionally biased region" description="Basic and acidic residues" evidence="2">
    <location>
        <begin position="960"/>
        <end position="971"/>
    </location>
</feature>
<dbReference type="Pfam" id="PF00566">
    <property type="entry name" value="RabGAP-TBC"/>
    <property type="match status" value="1"/>
</dbReference>
<dbReference type="InterPro" id="IPR002048">
    <property type="entry name" value="EF_hand_dom"/>
</dbReference>
<dbReference type="InterPro" id="IPR035969">
    <property type="entry name" value="Rab-GAP_TBC_sf"/>
</dbReference>
<organism evidence="5 6">
    <name type="scientific">Mycena alexandri</name>
    <dbReference type="NCBI Taxonomy" id="1745969"/>
    <lineage>
        <taxon>Eukaryota</taxon>
        <taxon>Fungi</taxon>
        <taxon>Dikarya</taxon>
        <taxon>Basidiomycota</taxon>
        <taxon>Agaricomycotina</taxon>
        <taxon>Agaricomycetes</taxon>
        <taxon>Agaricomycetidae</taxon>
        <taxon>Agaricales</taxon>
        <taxon>Marasmiineae</taxon>
        <taxon>Mycenaceae</taxon>
        <taxon>Mycena</taxon>
    </lineage>
</organism>
<feature type="region of interest" description="Disordered" evidence="2">
    <location>
        <begin position="567"/>
        <end position="591"/>
    </location>
</feature>
<dbReference type="Gene3D" id="1.10.472.80">
    <property type="entry name" value="Ypt/Rab-GAP domain of gyp1p, domain 3"/>
    <property type="match status" value="1"/>
</dbReference>
<dbReference type="PANTHER" id="PTHR47219:SF20">
    <property type="entry name" value="TBC1 DOMAIN FAMILY MEMBER 2B"/>
    <property type="match status" value="1"/>
</dbReference>
<dbReference type="FunFam" id="1.10.8.270:FF:000015">
    <property type="entry name" value="GTPase activating protein (Gyp2)"/>
    <property type="match status" value="1"/>
</dbReference>
<dbReference type="SUPFAM" id="SSF47473">
    <property type="entry name" value="EF-hand"/>
    <property type="match status" value="1"/>
</dbReference>
<evidence type="ECO:0000313" key="6">
    <source>
        <dbReference type="Proteomes" id="UP001218188"/>
    </source>
</evidence>
<evidence type="ECO:0000259" key="3">
    <source>
        <dbReference type="PROSITE" id="PS50086"/>
    </source>
</evidence>
<proteinExistence type="predicted"/>
<dbReference type="PANTHER" id="PTHR47219">
    <property type="entry name" value="RAB GTPASE-ACTIVATING PROTEIN 1-LIKE"/>
    <property type="match status" value="1"/>
</dbReference>
<dbReference type="InterPro" id="IPR050302">
    <property type="entry name" value="Rab_GAP_TBC_domain"/>
</dbReference>
<dbReference type="InterPro" id="IPR000195">
    <property type="entry name" value="Rab-GAP-TBC_dom"/>
</dbReference>
<dbReference type="GO" id="GO:0005509">
    <property type="term" value="F:calcium ion binding"/>
    <property type="evidence" value="ECO:0007669"/>
    <property type="project" value="InterPro"/>
</dbReference>
<feature type="domain" description="EF-hand" evidence="4">
    <location>
        <begin position="666"/>
        <end position="701"/>
    </location>
</feature>
<protein>
    <submittedName>
        <fullName evidence="5">Rab-GTPase-TBC domain-containing protein</fullName>
    </submittedName>
</protein>
<dbReference type="Gene3D" id="1.10.238.10">
    <property type="entry name" value="EF-hand"/>
    <property type="match status" value="1"/>
</dbReference>
<dbReference type="Proteomes" id="UP001218188">
    <property type="component" value="Unassembled WGS sequence"/>
</dbReference>
<dbReference type="Gene3D" id="1.10.8.270">
    <property type="entry name" value="putative rabgap domain of human tbc1 domain family member 14 like domains"/>
    <property type="match status" value="1"/>
</dbReference>
<dbReference type="AlphaFoldDB" id="A0AAD6X909"/>
<feature type="region of interest" description="Disordered" evidence="2">
    <location>
        <begin position="926"/>
        <end position="947"/>
    </location>
</feature>
<gene>
    <name evidence="5" type="ORF">C8F04DRAFT_1036553</name>
</gene>
<dbReference type="PROSITE" id="PS50086">
    <property type="entry name" value="TBC_RABGAP"/>
    <property type="match status" value="1"/>
</dbReference>
<dbReference type="PROSITE" id="PS50222">
    <property type="entry name" value="EF_HAND_2"/>
    <property type="match status" value="1"/>
</dbReference>
<dbReference type="EMBL" id="JARJCM010000042">
    <property type="protein sequence ID" value="KAJ7036579.1"/>
    <property type="molecule type" value="Genomic_DNA"/>
</dbReference>
<dbReference type="FunFam" id="1.10.472.80:FF:000051">
    <property type="entry name" value="Probable MDR1-Mac1p interacting protein"/>
    <property type="match status" value="1"/>
</dbReference>
<feature type="compositionally biased region" description="Acidic residues" evidence="2">
    <location>
        <begin position="927"/>
        <end position="947"/>
    </location>
</feature>
<dbReference type="SMART" id="SM00164">
    <property type="entry name" value="TBC"/>
    <property type="match status" value="1"/>
</dbReference>
<keyword evidence="6" id="KW-1185">Reference proteome</keyword>
<feature type="region of interest" description="Disordered" evidence="2">
    <location>
        <begin position="174"/>
        <end position="195"/>
    </location>
</feature>
<feature type="region of interest" description="Disordered" evidence="2">
    <location>
        <begin position="729"/>
        <end position="751"/>
    </location>
</feature>
<comment type="caution">
    <text evidence="5">The sequence shown here is derived from an EMBL/GenBank/DDBJ whole genome shotgun (WGS) entry which is preliminary data.</text>
</comment>
<evidence type="ECO:0000259" key="4">
    <source>
        <dbReference type="PROSITE" id="PS50222"/>
    </source>
</evidence>
<dbReference type="PROSITE" id="PS00018">
    <property type="entry name" value="EF_HAND_1"/>
    <property type="match status" value="1"/>
</dbReference>
<feature type="compositionally biased region" description="Low complexity" evidence="2">
    <location>
        <begin position="864"/>
        <end position="885"/>
    </location>
</feature>
<dbReference type="GO" id="GO:0005096">
    <property type="term" value="F:GTPase activator activity"/>
    <property type="evidence" value="ECO:0007669"/>
    <property type="project" value="TreeGrafter"/>
</dbReference>
<dbReference type="SUPFAM" id="SSF47923">
    <property type="entry name" value="Ypt/Rab-GAP domain of gyp1p"/>
    <property type="match status" value="2"/>
</dbReference>
<evidence type="ECO:0000256" key="1">
    <source>
        <dbReference type="ARBA" id="ARBA00022837"/>
    </source>
</evidence>
<sequence>MSTISTALRNFKEPTKEQQTQIFFSLPAVGSLDGTEKTPAMEVEKMDINAVLSLGVQGEEDAYAGKLYIMAPYLAFASLDRKSVRFTIPLSTIRRVERLNARAGIYALSLSTWHGAKIIVQLTSLRPTADLFCSLLRDALKIELQRGQMRAVKGFVKTCYSEALVSTTSHVADNEREDGSLISEEQADPTPRESTYHGGLGLKFKFPGDPKKLREASKIKLWTQYLRAHGRNLTLLRYPQCTRLVQVGLPNRLRGEMWETLSGSVYLRFSNPGFYQELLDKNTGRTTTSTEDIEKDLHRSLPEYAGYQSEEGISALRRVLQAYSFKNPELGYCQAMNILAAAILIYMSEEQAFWLLEVLCDRLLPGYYAPSMHGTLLDQRVFEALVQRCLPIIHDHFQNVDVQLSVASLPWFLSLYINSMPMIFAFRIVDCFFCMGPKVLFQVGPAILKINGEKLLQIQDDGGFLNLMRDYFASLGESAHPHSPDPRARAITRFQELLLVSFREFSVITDDLIHSERRRFRSEIIHSIESFAKRGAVRNLRTLGRFSKEQAGLVYDALYKAMCLVPPPPDQPPPPSLVPTGDKTGEAEEKPETRIELRTFQFFLSEIATWARDERIVSNGFQRRVDREIAEHEFIDRLFFFWDTSCRGALSFQDLISGLDGVMFNDLMENIEWFFNLHDKNKDGFLTKDEVLTLSETFLFIFRYEVGDAYLGAVSRFMTNAFEYGDALLPPPDEKPELNEQGGETPPSIPTNQPYLNLATFRMVVLADEVLESFFETDLSASFRLEPLPEMELPVSSSGLLGDIWSTIATDTNKKMFNMFTDEIGKTIGKHQVVHRPSIGRYTKLEEPKARESLLTPSMRHSASKSSLSAESTKTAATSTSSTLSVDVNVSGKNSLPSSGSGFSPLPMLHAANIALMERTPFAIDDAKDDEDESDEDLDGEENDDQVMDEVDAFLEAHDSGLTDADKEVAKDLINAEPVK</sequence>
<feature type="region of interest" description="Disordered" evidence="2">
    <location>
        <begin position="840"/>
        <end position="888"/>
    </location>
</feature>
<name>A0AAD6X909_9AGAR</name>
<reference evidence="5" key="1">
    <citation type="submission" date="2023-03" db="EMBL/GenBank/DDBJ databases">
        <title>Massive genome expansion in bonnet fungi (Mycena s.s.) driven by repeated elements and novel gene families across ecological guilds.</title>
        <authorList>
            <consortium name="Lawrence Berkeley National Laboratory"/>
            <person name="Harder C.B."/>
            <person name="Miyauchi S."/>
            <person name="Viragh M."/>
            <person name="Kuo A."/>
            <person name="Thoen E."/>
            <person name="Andreopoulos B."/>
            <person name="Lu D."/>
            <person name="Skrede I."/>
            <person name="Drula E."/>
            <person name="Henrissat B."/>
            <person name="Morin E."/>
            <person name="Kohler A."/>
            <person name="Barry K."/>
            <person name="LaButti K."/>
            <person name="Morin E."/>
            <person name="Salamov A."/>
            <person name="Lipzen A."/>
            <person name="Mereny Z."/>
            <person name="Hegedus B."/>
            <person name="Baldrian P."/>
            <person name="Stursova M."/>
            <person name="Weitz H."/>
            <person name="Taylor A."/>
            <person name="Grigoriev I.V."/>
            <person name="Nagy L.G."/>
            <person name="Martin F."/>
            <person name="Kauserud H."/>
        </authorList>
    </citation>
    <scope>NUCLEOTIDE SEQUENCE</scope>
    <source>
        <strain evidence="5">CBHHK200</strain>
    </source>
</reference>
<keyword evidence="1" id="KW-0106">Calcium</keyword>
<accession>A0AAD6X909</accession>
<feature type="domain" description="Rab-GAP TBC" evidence="3">
    <location>
        <begin position="248"/>
        <end position="436"/>
    </location>
</feature>
<dbReference type="GO" id="GO:0031267">
    <property type="term" value="F:small GTPase binding"/>
    <property type="evidence" value="ECO:0007669"/>
    <property type="project" value="TreeGrafter"/>
</dbReference>
<feature type="compositionally biased region" description="Basic and acidic residues" evidence="2">
    <location>
        <begin position="843"/>
        <end position="852"/>
    </location>
</feature>
<evidence type="ECO:0000313" key="5">
    <source>
        <dbReference type="EMBL" id="KAJ7036579.1"/>
    </source>
</evidence>
<dbReference type="InterPro" id="IPR018247">
    <property type="entry name" value="EF_Hand_1_Ca_BS"/>
</dbReference>
<evidence type="ECO:0000256" key="2">
    <source>
        <dbReference type="SAM" id="MobiDB-lite"/>
    </source>
</evidence>
<feature type="region of interest" description="Disordered" evidence="2">
    <location>
        <begin position="960"/>
        <end position="980"/>
    </location>
</feature>
<dbReference type="InterPro" id="IPR011992">
    <property type="entry name" value="EF-hand-dom_pair"/>
</dbReference>
<feature type="compositionally biased region" description="Pro residues" evidence="2">
    <location>
        <begin position="567"/>
        <end position="577"/>
    </location>
</feature>